<dbReference type="PIRSF" id="PIRSF001221">
    <property type="entry name" value="Amidase_fungi"/>
    <property type="match status" value="1"/>
</dbReference>
<evidence type="ECO:0000313" key="4">
    <source>
        <dbReference type="EMBL" id="EZA59149.1"/>
    </source>
</evidence>
<gene>
    <name evidence="4" type="ORF">X777_15790</name>
</gene>
<accession>A0A026WVN8</accession>
<reference evidence="4 5" key="1">
    <citation type="journal article" date="2014" name="Curr. Biol.">
        <title>The genome of the clonal raider ant Cerapachys biroi.</title>
        <authorList>
            <person name="Oxley P.R."/>
            <person name="Ji L."/>
            <person name="Fetter-Pruneda I."/>
            <person name="McKenzie S.K."/>
            <person name="Li C."/>
            <person name="Hu H."/>
            <person name="Zhang G."/>
            <person name="Kronauer D.J."/>
        </authorList>
    </citation>
    <scope>NUCLEOTIDE SEQUENCE [LARGE SCALE GENOMIC DNA]</scope>
</reference>
<evidence type="ECO:0000256" key="2">
    <source>
        <dbReference type="PIRSR" id="PIRSR001221-1"/>
    </source>
</evidence>
<dbReference type="PANTHER" id="PTHR43372">
    <property type="entry name" value="FATTY-ACID AMIDE HYDROLASE"/>
    <property type="match status" value="1"/>
</dbReference>
<proteinExistence type="inferred from homology"/>
<feature type="active site" description="Acyl-ester intermediate" evidence="2">
    <location>
        <position position="226"/>
    </location>
</feature>
<dbReference type="Pfam" id="PF01425">
    <property type="entry name" value="Amidase"/>
    <property type="match status" value="1"/>
</dbReference>
<comment type="similarity">
    <text evidence="1">Belongs to the amidase family.</text>
</comment>
<dbReference type="AlphaFoldDB" id="A0A026WVN8"/>
<dbReference type="SUPFAM" id="SSF75304">
    <property type="entry name" value="Amidase signature (AS) enzymes"/>
    <property type="match status" value="1"/>
</dbReference>
<keyword evidence="5" id="KW-1185">Reference proteome</keyword>
<dbReference type="EMBL" id="KK107109">
    <property type="protein sequence ID" value="EZA59149.1"/>
    <property type="molecule type" value="Genomic_DNA"/>
</dbReference>
<name>A0A026WVN8_OOCBI</name>
<dbReference type="InterPro" id="IPR023631">
    <property type="entry name" value="Amidase_dom"/>
</dbReference>
<keyword evidence="4" id="KW-0378">Hydrolase</keyword>
<evidence type="ECO:0000259" key="3">
    <source>
        <dbReference type="Pfam" id="PF01425"/>
    </source>
</evidence>
<dbReference type="InterPro" id="IPR052739">
    <property type="entry name" value="FAAH2"/>
</dbReference>
<dbReference type="InterPro" id="IPR020556">
    <property type="entry name" value="Amidase_CS"/>
</dbReference>
<protein>
    <submittedName>
        <fullName evidence="4">Fatty-acid amide hydrolase</fullName>
    </submittedName>
</protein>
<dbReference type="PANTHER" id="PTHR43372:SF3">
    <property type="entry name" value="AT07710P-RELATED"/>
    <property type="match status" value="1"/>
</dbReference>
<dbReference type="GO" id="GO:0012505">
    <property type="term" value="C:endomembrane system"/>
    <property type="evidence" value="ECO:0007669"/>
    <property type="project" value="TreeGrafter"/>
</dbReference>
<evidence type="ECO:0000313" key="5">
    <source>
        <dbReference type="Proteomes" id="UP000053097"/>
    </source>
</evidence>
<dbReference type="OMA" id="GHSLFTK"/>
<dbReference type="GO" id="GO:0016787">
    <property type="term" value="F:hydrolase activity"/>
    <property type="evidence" value="ECO:0007669"/>
    <property type="project" value="UniProtKB-KW"/>
</dbReference>
<evidence type="ECO:0000256" key="1">
    <source>
        <dbReference type="ARBA" id="ARBA00009199"/>
    </source>
</evidence>
<dbReference type="InterPro" id="IPR036928">
    <property type="entry name" value="AS_sf"/>
</dbReference>
<feature type="active site" description="Charge relay system" evidence="2">
    <location>
        <position position="127"/>
    </location>
</feature>
<dbReference type="Gene3D" id="3.90.1300.10">
    <property type="entry name" value="Amidase signature (AS) domain"/>
    <property type="match status" value="1"/>
</dbReference>
<dbReference type="STRING" id="2015173.A0A026WVN8"/>
<sequence length="527" mass="58298">MLLRLRITQSILNVISLILRPIWLFIFKKPPSIPPPTIPTKKYLLTLSATTLARKIRQRKITCYHLVDAYAERIKEVNPYLNAVVDNCFGDAIIQAKLYDEQLKAGKYNAETLEKEKPLYGVPFTVKESCSLKGCSYTAGSLARKKMKATRDSEVVEILRNAGAIPLCVTNTPEMCGGVESSNLLHGRTRNPYDTRYSPGGSSGGEGALLGAGASLIGVGSDFGGSIRIPAVCNGVFGLKPTPGIVPLAGHLPLNEDELFRKFLTLGPLTRYAEDLDLLIKLITVKCDRPLHLNVPVDLKQLKIYYQQGLDNKFCMHSVDPEIKECILKAANHFTQYSNCVKKLPIEWPNDILEITIVTYFNIKNLPNLLIDANNPELRKNPITELAKSLFGLSQHTSQTCFFTVTFETHLGLSKEDISYYTKKGEEIREKLLNLLGQDGVLIYPTFSSIGMLPEFSICEILNISYSSIFNTFGLPAVNVPMGLSRKGLPLGLQVVAAPYQDRLCLAVAKELEAAFGGWVPPYPVSN</sequence>
<feature type="domain" description="Amidase" evidence="3">
    <location>
        <begin position="66"/>
        <end position="506"/>
    </location>
</feature>
<feature type="active site" description="Charge relay system" evidence="2">
    <location>
        <position position="202"/>
    </location>
</feature>
<dbReference type="OrthoDB" id="6428749at2759"/>
<dbReference type="Proteomes" id="UP000053097">
    <property type="component" value="Unassembled WGS sequence"/>
</dbReference>
<dbReference type="PROSITE" id="PS00571">
    <property type="entry name" value="AMIDASES"/>
    <property type="match status" value="1"/>
</dbReference>
<organism evidence="4 5">
    <name type="scientific">Ooceraea biroi</name>
    <name type="common">Clonal raider ant</name>
    <name type="synonym">Cerapachys biroi</name>
    <dbReference type="NCBI Taxonomy" id="2015173"/>
    <lineage>
        <taxon>Eukaryota</taxon>
        <taxon>Metazoa</taxon>
        <taxon>Ecdysozoa</taxon>
        <taxon>Arthropoda</taxon>
        <taxon>Hexapoda</taxon>
        <taxon>Insecta</taxon>
        <taxon>Pterygota</taxon>
        <taxon>Neoptera</taxon>
        <taxon>Endopterygota</taxon>
        <taxon>Hymenoptera</taxon>
        <taxon>Apocrita</taxon>
        <taxon>Aculeata</taxon>
        <taxon>Formicoidea</taxon>
        <taxon>Formicidae</taxon>
        <taxon>Dorylinae</taxon>
        <taxon>Ooceraea</taxon>
    </lineage>
</organism>